<keyword evidence="1" id="KW-0479">Metal-binding</keyword>
<feature type="domain" description="GATA-type" evidence="3">
    <location>
        <begin position="116"/>
        <end position="141"/>
    </location>
</feature>
<keyword evidence="5" id="KW-1185">Reference proteome</keyword>
<evidence type="ECO:0000259" key="3">
    <source>
        <dbReference type="PROSITE" id="PS50114"/>
    </source>
</evidence>
<reference evidence="4 5" key="1">
    <citation type="submission" date="2020-04" db="EMBL/GenBank/DDBJ databases">
        <title>Perkinsus chesapeaki whole genome sequence.</title>
        <authorList>
            <person name="Bogema D.R."/>
        </authorList>
    </citation>
    <scope>NUCLEOTIDE SEQUENCE [LARGE SCALE GENOMIC DNA]</scope>
    <source>
        <strain evidence="4">ATCC PRA-425</strain>
    </source>
</reference>
<comment type="caution">
    <text evidence="4">The sequence shown here is derived from an EMBL/GenBank/DDBJ whole genome shotgun (WGS) entry which is preliminary data.</text>
</comment>
<feature type="compositionally biased region" description="Low complexity" evidence="2">
    <location>
        <begin position="13"/>
        <end position="47"/>
    </location>
</feature>
<dbReference type="Proteomes" id="UP000591131">
    <property type="component" value="Unassembled WGS sequence"/>
</dbReference>
<feature type="compositionally biased region" description="Acidic residues" evidence="2">
    <location>
        <begin position="172"/>
        <end position="190"/>
    </location>
</feature>
<proteinExistence type="predicted"/>
<feature type="compositionally biased region" description="Low complexity" evidence="2">
    <location>
        <begin position="196"/>
        <end position="218"/>
    </location>
</feature>
<organism evidence="4 5">
    <name type="scientific">Perkinsus chesapeaki</name>
    <name type="common">Clam parasite</name>
    <name type="synonym">Perkinsus andrewsi</name>
    <dbReference type="NCBI Taxonomy" id="330153"/>
    <lineage>
        <taxon>Eukaryota</taxon>
        <taxon>Sar</taxon>
        <taxon>Alveolata</taxon>
        <taxon>Perkinsozoa</taxon>
        <taxon>Perkinsea</taxon>
        <taxon>Perkinsida</taxon>
        <taxon>Perkinsidae</taxon>
        <taxon>Perkinsus</taxon>
    </lineage>
</organism>
<feature type="region of interest" description="Disordered" evidence="2">
    <location>
        <begin position="171"/>
        <end position="218"/>
    </location>
</feature>
<dbReference type="InterPro" id="IPR000679">
    <property type="entry name" value="Znf_GATA"/>
</dbReference>
<keyword evidence="1" id="KW-0862">Zinc</keyword>
<dbReference type="PROSITE" id="PS50114">
    <property type="entry name" value="GATA_ZN_FINGER_2"/>
    <property type="match status" value="1"/>
</dbReference>
<dbReference type="EMBL" id="JAAPAO010000082">
    <property type="protein sequence ID" value="KAF4673473.1"/>
    <property type="molecule type" value="Genomic_DNA"/>
</dbReference>
<evidence type="ECO:0000256" key="2">
    <source>
        <dbReference type="SAM" id="MobiDB-lite"/>
    </source>
</evidence>
<dbReference type="GO" id="GO:0008270">
    <property type="term" value="F:zinc ion binding"/>
    <property type="evidence" value="ECO:0007669"/>
    <property type="project" value="UniProtKB-KW"/>
</dbReference>
<name>A0A7J6MPE7_PERCH</name>
<dbReference type="AlphaFoldDB" id="A0A7J6MPE7"/>
<feature type="region of interest" description="Disordered" evidence="2">
    <location>
        <begin position="1"/>
        <end position="47"/>
    </location>
</feature>
<feature type="region of interest" description="Disordered" evidence="2">
    <location>
        <begin position="266"/>
        <end position="289"/>
    </location>
</feature>
<accession>A0A7J6MPE7</accession>
<protein>
    <recommendedName>
        <fullName evidence="3">GATA-type domain-containing protein</fullName>
    </recommendedName>
</protein>
<dbReference type="OrthoDB" id="10463697at2759"/>
<gene>
    <name evidence="4" type="ORF">FOL47_010526</name>
</gene>
<dbReference type="GO" id="GO:0043565">
    <property type="term" value="F:sequence-specific DNA binding"/>
    <property type="evidence" value="ECO:0007669"/>
    <property type="project" value="InterPro"/>
</dbReference>
<feature type="compositionally biased region" description="Low complexity" evidence="2">
    <location>
        <begin position="273"/>
        <end position="284"/>
    </location>
</feature>
<keyword evidence="1" id="KW-0863">Zinc-finger</keyword>
<sequence length="382" mass="41737">MRCPVTKSSTQAPRSWTPRVSRTPTTTRSRKTTTTSSSTAAASAAQSSKLTISQLKSMVEAHEHSVPTMPALERVQLIPTQIVERRQPSMMVVSGDPGAGSSLPNSMFSAAANLSSCDNCKRAGVALWEDELTGEAFCDECWSTWEAQAAAEDDAQQRQDTPVEDWFMMNTTDEDGDCDMMDDSDDDDIDPAVLYGSGSTPRQQQQQTAGPPQQRRPAPNFAQRSLVALELGKNPNDLYEMCLDKQLLDAYNNAAVNHRIMPSMEDTVDDAESSTSTTASASSVPNAAKGVKFSTGGAVRFFDTDAELQDPCRSQFPIEVKKFDGQSCHHANYIGTSRAAAAQQQQAQELHTSTLTDYSSEELKRVADQMSKPRGVWPKQQF</sequence>
<evidence type="ECO:0000313" key="5">
    <source>
        <dbReference type="Proteomes" id="UP000591131"/>
    </source>
</evidence>
<evidence type="ECO:0000256" key="1">
    <source>
        <dbReference type="PROSITE-ProRule" id="PRU00094"/>
    </source>
</evidence>
<dbReference type="GO" id="GO:0006355">
    <property type="term" value="P:regulation of DNA-templated transcription"/>
    <property type="evidence" value="ECO:0007669"/>
    <property type="project" value="InterPro"/>
</dbReference>
<evidence type="ECO:0000313" key="4">
    <source>
        <dbReference type="EMBL" id="KAF4673473.1"/>
    </source>
</evidence>
<feature type="compositionally biased region" description="Polar residues" evidence="2">
    <location>
        <begin position="1"/>
        <end position="12"/>
    </location>
</feature>